<dbReference type="InterPro" id="IPR033276">
    <property type="entry name" value="BB"/>
</dbReference>
<dbReference type="GO" id="GO:0031624">
    <property type="term" value="F:ubiquitin conjugating enzyme binding"/>
    <property type="evidence" value="ECO:0007669"/>
    <property type="project" value="TreeGrafter"/>
</dbReference>
<dbReference type="EMBL" id="CAWUPB010001010">
    <property type="protein sequence ID" value="CAK7337207.1"/>
    <property type="molecule type" value="Genomic_DNA"/>
</dbReference>
<keyword evidence="2" id="KW-1185">Reference proteome</keyword>
<dbReference type="GO" id="GO:0048437">
    <property type="term" value="P:floral organ development"/>
    <property type="evidence" value="ECO:0007669"/>
    <property type="project" value="TreeGrafter"/>
</dbReference>
<proteinExistence type="predicted"/>
<name>A0AAV1RLT9_9ROSI</name>
<dbReference type="GO" id="GO:0016567">
    <property type="term" value="P:protein ubiquitination"/>
    <property type="evidence" value="ECO:0007669"/>
    <property type="project" value="InterPro"/>
</dbReference>
<sequence>MDAKKLRRNICNVVICNGNRSGNDSNSWDTLESRLYNCFFGDADRIADSYLRYGRYSQYESYEDNDNTVAYYRGAMIGQSWDGSHNSYLEDDEAIARELHQSYNSHLADDAAIARELQEMEDSLGSMSLYDGPFGSITDSEWDSNRGRTSAQAGREVGVDLDNMSYEETSRFEESLGRVSKGLSQEAISRLPKHKYSPSSTRGKSGGDTEIAVSAKWRWLYGSSFWLLIW</sequence>
<dbReference type="PANTHER" id="PTHR46400">
    <property type="entry name" value="RING/U-BOX SUPERFAMILY PROTEIN"/>
    <property type="match status" value="1"/>
</dbReference>
<dbReference type="GO" id="GO:0004842">
    <property type="term" value="F:ubiquitin-protein transferase activity"/>
    <property type="evidence" value="ECO:0007669"/>
    <property type="project" value="InterPro"/>
</dbReference>
<dbReference type="PANTHER" id="PTHR46400:SF13">
    <property type="entry name" value="SUPERFAMILY PROTEIN, PUTATIVE-RELATED"/>
    <property type="match status" value="1"/>
</dbReference>
<dbReference type="GO" id="GO:0046621">
    <property type="term" value="P:negative regulation of organ growth"/>
    <property type="evidence" value="ECO:0007669"/>
    <property type="project" value="InterPro"/>
</dbReference>
<dbReference type="Proteomes" id="UP001314170">
    <property type="component" value="Unassembled WGS sequence"/>
</dbReference>
<accession>A0AAV1RLT9</accession>
<organism evidence="1 2">
    <name type="scientific">Dovyalis caffra</name>
    <dbReference type="NCBI Taxonomy" id="77055"/>
    <lineage>
        <taxon>Eukaryota</taxon>
        <taxon>Viridiplantae</taxon>
        <taxon>Streptophyta</taxon>
        <taxon>Embryophyta</taxon>
        <taxon>Tracheophyta</taxon>
        <taxon>Spermatophyta</taxon>
        <taxon>Magnoliopsida</taxon>
        <taxon>eudicotyledons</taxon>
        <taxon>Gunneridae</taxon>
        <taxon>Pentapetalae</taxon>
        <taxon>rosids</taxon>
        <taxon>fabids</taxon>
        <taxon>Malpighiales</taxon>
        <taxon>Salicaceae</taxon>
        <taxon>Flacourtieae</taxon>
        <taxon>Dovyalis</taxon>
    </lineage>
</organism>
<protein>
    <submittedName>
        <fullName evidence="1">Uncharacterized protein</fullName>
    </submittedName>
</protein>
<comment type="caution">
    <text evidence="1">The sequence shown here is derived from an EMBL/GenBank/DDBJ whole genome shotgun (WGS) entry which is preliminary data.</text>
</comment>
<evidence type="ECO:0000313" key="2">
    <source>
        <dbReference type="Proteomes" id="UP001314170"/>
    </source>
</evidence>
<evidence type="ECO:0000313" key="1">
    <source>
        <dbReference type="EMBL" id="CAK7337207.1"/>
    </source>
</evidence>
<reference evidence="1 2" key="1">
    <citation type="submission" date="2024-01" db="EMBL/GenBank/DDBJ databases">
        <authorList>
            <person name="Waweru B."/>
        </authorList>
    </citation>
    <scope>NUCLEOTIDE SEQUENCE [LARGE SCALE GENOMIC DNA]</scope>
</reference>
<dbReference type="AlphaFoldDB" id="A0AAV1RLT9"/>
<gene>
    <name evidence="1" type="ORF">DCAF_LOCUS12234</name>
</gene>